<dbReference type="InterPro" id="IPR032675">
    <property type="entry name" value="LRR_dom_sf"/>
</dbReference>
<evidence type="ECO:0000256" key="6">
    <source>
        <dbReference type="ARBA" id="ARBA00022989"/>
    </source>
</evidence>
<keyword evidence="13" id="KW-1185">Reference proteome</keyword>
<evidence type="ECO:0000256" key="10">
    <source>
        <dbReference type="SAM" id="Phobius"/>
    </source>
</evidence>
<evidence type="ECO:0000256" key="3">
    <source>
        <dbReference type="ARBA" id="ARBA00022692"/>
    </source>
</evidence>
<dbReference type="InterPro" id="IPR046959">
    <property type="entry name" value="PRK1-6/SRF4-like"/>
</dbReference>
<dbReference type="InterPro" id="IPR000719">
    <property type="entry name" value="Prot_kinase_dom"/>
</dbReference>
<keyword evidence="3 10" id="KW-0812">Transmembrane</keyword>
<dbReference type="EMBL" id="BKCP01000558">
    <property type="protein sequence ID" value="GER25904.1"/>
    <property type="molecule type" value="Genomic_DNA"/>
</dbReference>
<feature type="compositionally biased region" description="Polar residues" evidence="9">
    <location>
        <begin position="223"/>
        <end position="237"/>
    </location>
</feature>
<evidence type="ECO:0000256" key="9">
    <source>
        <dbReference type="SAM" id="MobiDB-lite"/>
    </source>
</evidence>
<keyword evidence="2" id="KW-0433">Leucine-rich repeat</keyword>
<dbReference type="PANTHER" id="PTHR48007">
    <property type="entry name" value="LEUCINE-RICH REPEAT RECEPTOR-LIKE PROTEIN KINASE PXC1"/>
    <property type="match status" value="1"/>
</dbReference>
<evidence type="ECO:0000313" key="12">
    <source>
        <dbReference type="EMBL" id="GER25904.1"/>
    </source>
</evidence>
<dbReference type="OrthoDB" id="4062651at2759"/>
<keyword evidence="6 10" id="KW-1133">Transmembrane helix</keyword>
<proteinExistence type="predicted"/>
<dbReference type="Pfam" id="PF08263">
    <property type="entry name" value="LRRNT_2"/>
    <property type="match status" value="1"/>
</dbReference>
<dbReference type="Pfam" id="PF00069">
    <property type="entry name" value="Pkinase"/>
    <property type="match status" value="1"/>
</dbReference>
<evidence type="ECO:0000313" key="13">
    <source>
        <dbReference type="Proteomes" id="UP000325081"/>
    </source>
</evidence>
<evidence type="ECO:0000256" key="7">
    <source>
        <dbReference type="ARBA" id="ARBA00023136"/>
    </source>
</evidence>
<dbReference type="Pfam" id="PF00560">
    <property type="entry name" value="LRR_1"/>
    <property type="match status" value="3"/>
</dbReference>
<feature type="transmembrane region" description="Helical" evidence="10">
    <location>
        <begin position="252"/>
        <end position="274"/>
    </location>
</feature>
<sequence length="640" mass="69412">MNFTSLGCFVKFFYLFSFLISVTFSLNPDGVSLLALKAAILKDPTEALISWSDSDSTPCRWDGISCDHAHRRVLSISLPSKNLTGYIPSEIGALTFLTSLDLSQNSFGGPLPHHISALQNLIHLDLSSNNFNGSLPESLSNLTHLSGTLNLSYNSFSGEIPASFGQFPVMVSLDLQHNNLTGKIPTVGSLLNQGPTAFSGNPNLCGFPLINNPCAEPEAQNPRLLNNPQRPENSRLSSNGLAANRKINSGPVTISVISGVSFVIGVVFISVWVIKKKWKLVEGKMGKENVAGGGDAAMAVRVGCEEGQKGKFVVLDEGFSLELEDLLRASAYVVGKSRSGIVYKVVAGGGGRGVGPVSGRRFPVTAAVRRLSEGESRWRFKEFEAEMEAIGKVQHPNIVRLRAFYFASDEKLLISDFVPNGNLHNALHGGPGNTLPPLSWATRFRIILETSWALTHIHECSPKKHIHGNIKPSKILLDDELKPYISGFGLTRLTPNGSKSTSTSSKKLISLSQDIMSTKSSSSSNITIAAAYLAPEARAHGSKLTQKCDVYSFGILLLEILTGRAPDSEGDNGLEDLVRKAFREERPLSEIIDPSLLHEAHAKKQVVATFHAALSCTERDPELRPKMRTVSDNLDCIKMQ</sequence>
<dbReference type="GO" id="GO:0004672">
    <property type="term" value="F:protein kinase activity"/>
    <property type="evidence" value="ECO:0007669"/>
    <property type="project" value="InterPro"/>
</dbReference>
<keyword evidence="8" id="KW-0325">Glycoprotein</keyword>
<evidence type="ECO:0000256" key="4">
    <source>
        <dbReference type="ARBA" id="ARBA00022729"/>
    </source>
</evidence>
<dbReference type="InterPro" id="IPR011009">
    <property type="entry name" value="Kinase-like_dom_sf"/>
</dbReference>
<dbReference type="SUPFAM" id="SSF52058">
    <property type="entry name" value="L domain-like"/>
    <property type="match status" value="1"/>
</dbReference>
<evidence type="ECO:0000256" key="8">
    <source>
        <dbReference type="ARBA" id="ARBA00023180"/>
    </source>
</evidence>
<gene>
    <name evidence="12" type="ORF">STAS_01501</name>
</gene>
<accession>A0A5A7P032</accession>
<keyword evidence="12" id="KW-0808">Transferase</keyword>
<dbReference type="PROSITE" id="PS50011">
    <property type="entry name" value="PROTEIN_KINASE_DOM"/>
    <property type="match status" value="1"/>
</dbReference>
<keyword evidence="7 10" id="KW-0472">Membrane</keyword>
<dbReference type="FunFam" id="3.80.10.10:FF:000077">
    <property type="entry name" value="LRR receptor-like serine/threonine-protein kinase ERL1"/>
    <property type="match status" value="1"/>
</dbReference>
<comment type="subcellular location">
    <subcellularLocation>
        <location evidence="1">Membrane</location>
        <topology evidence="1">Single-pass type I membrane protein</topology>
    </subcellularLocation>
</comment>
<dbReference type="Gene3D" id="3.80.10.10">
    <property type="entry name" value="Ribonuclease Inhibitor"/>
    <property type="match status" value="1"/>
</dbReference>
<protein>
    <submittedName>
        <fullName evidence="12">Leucine-rich repeat protein kinase family protein</fullName>
    </submittedName>
</protein>
<keyword evidence="12" id="KW-0418">Kinase</keyword>
<feature type="domain" description="Protein kinase" evidence="11">
    <location>
        <begin position="328"/>
        <end position="640"/>
    </location>
</feature>
<dbReference type="SUPFAM" id="SSF56112">
    <property type="entry name" value="Protein kinase-like (PK-like)"/>
    <property type="match status" value="1"/>
</dbReference>
<comment type="caution">
    <text evidence="12">The sequence shown here is derived from an EMBL/GenBank/DDBJ whole genome shotgun (WGS) entry which is preliminary data.</text>
</comment>
<feature type="transmembrane region" description="Helical" evidence="10">
    <location>
        <begin position="12"/>
        <end position="36"/>
    </location>
</feature>
<feature type="region of interest" description="Disordered" evidence="9">
    <location>
        <begin position="218"/>
        <end position="237"/>
    </location>
</feature>
<dbReference type="InterPro" id="IPR013210">
    <property type="entry name" value="LRR_N_plant-typ"/>
</dbReference>
<dbReference type="GO" id="GO:0016020">
    <property type="term" value="C:membrane"/>
    <property type="evidence" value="ECO:0007669"/>
    <property type="project" value="UniProtKB-SubCell"/>
</dbReference>
<name>A0A5A7P032_STRAF</name>
<evidence type="ECO:0000259" key="11">
    <source>
        <dbReference type="PROSITE" id="PS50011"/>
    </source>
</evidence>
<dbReference type="PANTHER" id="PTHR48007:SF8">
    <property type="entry name" value="RECEPTOR PROTEIN KINASE-LIKE PROTEIN ZAR1"/>
    <property type="match status" value="1"/>
</dbReference>
<evidence type="ECO:0000256" key="1">
    <source>
        <dbReference type="ARBA" id="ARBA00004479"/>
    </source>
</evidence>
<reference evidence="13" key="1">
    <citation type="journal article" date="2019" name="Curr. Biol.">
        <title>Genome Sequence of Striga asiatica Provides Insight into the Evolution of Plant Parasitism.</title>
        <authorList>
            <person name="Yoshida S."/>
            <person name="Kim S."/>
            <person name="Wafula E.K."/>
            <person name="Tanskanen J."/>
            <person name="Kim Y.M."/>
            <person name="Honaas L."/>
            <person name="Yang Z."/>
            <person name="Spallek T."/>
            <person name="Conn C.E."/>
            <person name="Ichihashi Y."/>
            <person name="Cheong K."/>
            <person name="Cui S."/>
            <person name="Der J.P."/>
            <person name="Gundlach H."/>
            <person name="Jiao Y."/>
            <person name="Hori C."/>
            <person name="Ishida J.K."/>
            <person name="Kasahara H."/>
            <person name="Kiba T."/>
            <person name="Kim M.S."/>
            <person name="Koo N."/>
            <person name="Laohavisit A."/>
            <person name="Lee Y.H."/>
            <person name="Lumba S."/>
            <person name="McCourt P."/>
            <person name="Mortimer J.C."/>
            <person name="Mutuku J.M."/>
            <person name="Nomura T."/>
            <person name="Sasaki-Sekimoto Y."/>
            <person name="Seto Y."/>
            <person name="Wang Y."/>
            <person name="Wakatake T."/>
            <person name="Sakakibara H."/>
            <person name="Demura T."/>
            <person name="Yamaguchi S."/>
            <person name="Yoneyama K."/>
            <person name="Manabe R.I."/>
            <person name="Nelson D.C."/>
            <person name="Schulman A.H."/>
            <person name="Timko M.P."/>
            <person name="dePamphilis C.W."/>
            <person name="Choi D."/>
            <person name="Shirasu K."/>
        </authorList>
    </citation>
    <scope>NUCLEOTIDE SEQUENCE [LARGE SCALE GENOMIC DNA]</scope>
    <source>
        <strain evidence="13">cv. UVA1</strain>
    </source>
</reference>
<dbReference type="Gene3D" id="1.10.510.10">
    <property type="entry name" value="Transferase(Phosphotransferase) domain 1"/>
    <property type="match status" value="1"/>
</dbReference>
<evidence type="ECO:0000256" key="2">
    <source>
        <dbReference type="ARBA" id="ARBA00022614"/>
    </source>
</evidence>
<dbReference type="InterPro" id="IPR001611">
    <property type="entry name" value="Leu-rich_rpt"/>
</dbReference>
<keyword evidence="5" id="KW-0677">Repeat</keyword>
<dbReference type="GO" id="GO:0005524">
    <property type="term" value="F:ATP binding"/>
    <property type="evidence" value="ECO:0007669"/>
    <property type="project" value="InterPro"/>
</dbReference>
<organism evidence="12 13">
    <name type="scientific">Striga asiatica</name>
    <name type="common">Asiatic witchweed</name>
    <name type="synonym">Buchnera asiatica</name>
    <dbReference type="NCBI Taxonomy" id="4170"/>
    <lineage>
        <taxon>Eukaryota</taxon>
        <taxon>Viridiplantae</taxon>
        <taxon>Streptophyta</taxon>
        <taxon>Embryophyta</taxon>
        <taxon>Tracheophyta</taxon>
        <taxon>Spermatophyta</taxon>
        <taxon>Magnoliopsida</taxon>
        <taxon>eudicotyledons</taxon>
        <taxon>Gunneridae</taxon>
        <taxon>Pentapetalae</taxon>
        <taxon>asterids</taxon>
        <taxon>lamiids</taxon>
        <taxon>Lamiales</taxon>
        <taxon>Orobanchaceae</taxon>
        <taxon>Buchnereae</taxon>
        <taxon>Striga</taxon>
    </lineage>
</organism>
<dbReference type="Proteomes" id="UP000325081">
    <property type="component" value="Unassembled WGS sequence"/>
</dbReference>
<dbReference type="AlphaFoldDB" id="A0A5A7P032"/>
<evidence type="ECO:0000256" key="5">
    <source>
        <dbReference type="ARBA" id="ARBA00022737"/>
    </source>
</evidence>
<dbReference type="Gene3D" id="3.30.200.20">
    <property type="entry name" value="Phosphorylase Kinase, domain 1"/>
    <property type="match status" value="1"/>
</dbReference>
<keyword evidence="4" id="KW-0732">Signal</keyword>